<dbReference type="InterPro" id="IPR023606">
    <property type="entry name" value="CoA-Trfase_III_dom_1_sf"/>
</dbReference>
<organism evidence="2 3">
    <name type="scientific">Metapseudomonas lalkuanensis</name>
    <dbReference type="NCBI Taxonomy" id="2604832"/>
    <lineage>
        <taxon>Bacteria</taxon>
        <taxon>Pseudomonadati</taxon>
        <taxon>Pseudomonadota</taxon>
        <taxon>Gammaproteobacteria</taxon>
        <taxon>Pseudomonadales</taxon>
        <taxon>Pseudomonadaceae</taxon>
        <taxon>Metapseudomonas</taxon>
    </lineage>
</organism>
<reference evidence="2 3" key="1">
    <citation type="submission" date="2019-08" db="EMBL/GenBank/DDBJ databases">
        <title>Whole-genome Sequencing of e-waste polymer degrading bacterium Pseudomonas sp. strain PE08.</title>
        <authorList>
            <person name="Kirdat K."/>
            <person name="Debbarma P."/>
            <person name="Narawade N."/>
            <person name="Suyal D."/>
            <person name="Thorat V."/>
            <person name="Shouche Y."/>
            <person name="Goel R."/>
            <person name="Yadav A."/>
        </authorList>
    </citation>
    <scope>NUCLEOTIDE SEQUENCE [LARGE SCALE GENOMIC DNA]</scope>
    <source>
        <strain evidence="2 3">PE08</strain>
    </source>
</reference>
<gene>
    <name evidence="2" type="ORF">FXN65_13685</name>
</gene>
<name>A0A5J6QKM1_9GAMM</name>
<keyword evidence="3" id="KW-1185">Reference proteome</keyword>
<protein>
    <submittedName>
        <fullName evidence="2">CoA transferase</fullName>
    </submittedName>
</protein>
<keyword evidence="1 2" id="KW-0808">Transferase</keyword>
<dbReference type="EMBL" id="CP043311">
    <property type="protein sequence ID" value="QEY63064.1"/>
    <property type="molecule type" value="Genomic_DNA"/>
</dbReference>
<dbReference type="Proteomes" id="UP000327179">
    <property type="component" value="Chromosome"/>
</dbReference>
<dbReference type="PANTHER" id="PTHR48228:SF6">
    <property type="entry name" value="L-CARNITINE COA-TRANSFERASE"/>
    <property type="match status" value="1"/>
</dbReference>
<proteinExistence type="predicted"/>
<dbReference type="KEGG" id="plal:FXN65_13685"/>
<dbReference type="SUPFAM" id="SSF89796">
    <property type="entry name" value="CoA-transferase family III (CaiB/BaiF)"/>
    <property type="match status" value="1"/>
</dbReference>
<dbReference type="InterPro" id="IPR044855">
    <property type="entry name" value="CoA-Trfase_III_dom3_sf"/>
</dbReference>
<accession>A0A5J6QKM1</accession>
<sequence length="393" mass="42736">MSKVLEGIRVLDFGRYIAGPFCGALLADMGADVIRVDRVGGSEDRFVMPVTEHGDGAVFLQANRNKRSITLELGSDEGRRVVRRLVESADIVIANMPAPTLTNLGLDYESLKAIKSDIILVAPSAFGDSALLRDKIGFDGVGQAMSGGVYLSGYPDQPMKSMVPVVDFATAIACALGAVAALYERNRSGEGQKVESSLLQTALNFSSGYLIEEQLLKLDRQASGNRSQSYGPSDIFKASDGWIIVQVIGPSMFKRWAKIMGRPELLDDPRFADDELRGQNGSLLSELMAEWCNKRSRNQALQELATAKIPAGPVYSPAEVHADQAIANSGAFVWLQHPQHVEAPYVAAPLNLSRTPLEITRHAPLVGEHTEEILSEFGFDAEEIKDLRHNNVV</sequence>
<dbReference type="InterPro" id="IPR003673">
    <property type="entry name" value="CoA-Trfase_fam_III"/>
</dbReference>
<evidence type="ECO:0000313" key="3">
    <source>
        <dbReference type="Proteomes" id="UP000327179"/>
    </source>
</evidence>
<dbReference type="Gene3D" id="3.40.50.10540">
    <property type="entry name" value="Crotonobetainyl-coa:carnitine coa-transferase, domain 1"/>
    <property type="match status" value="1"/>
</dbReference>
<dbReference type="AlphaFoldDB" id="A0A5J6QKM1"/>
<dbReference type="Gene3D" id="3.30.1540.10">
    <property type="entry name" value="formyl-coa transferase, domain 3"/>
    <property type="match status" value="1"/>
</dbReference>
<dbReference type="GO" id="GO:0016740">
    <property type="term" value="F:transferase activity"/>
    <property type="evidence" value="ECO:0007669"/>
    <property type="project" value="UniProtKB-KW"/>
</dbReference>
<evidence type="ECO:0000256" key="1">
    <source>
        <dbReference type="ARBA" id="ARBA00022679"/>
    </source>
</evidence>
<evidence type="ECO:0000313" key="2">
    <source>
        <dbReference type="EMBL" id="QEY63064.1"/>
    </source>
</evidence>
<dbReference type="InterPro" id="IPR050509">
    <property type="entry name" value="CoA-transferase_III"/>
</dbReference>
<dbReference type="RefSeq" id="WP_151133716.1">
    <property type="nucleotide sequence ID" value="NZ_CP043311.1"/>
</dbReference>
<dbReference type="Pfam" id="PF02515">
    <property type="entry name" value="CoA_transf_3"/>
    <property type="match status" value="1"/>
</dbReference>
<dbReference type="PANTHER" id="PTHR48228">
    <property type="entry name" value="SUCCINYL-COA--D-CITRAMALATE COA-TRANSFERASE"/>
    <property type="match status" value="1"/>
</dbReference>